<sequence>MKKLIKKSVATALGVIVLSQGIYANGLPTTGNMDLIAKTDKPVLAKESIEKAILAKEEVEKAILAKGDMSNIIQLDDVVKKVAKEMKLPAGYKVEDTNLSTDDMYLKKVWHIYFTVGEDSINVQADAETGEILAFETWQGNNKRVFTYTREDVKKTVTDYINAHYGDIKNDIVEIDEKDHDKLTTIYRNSNDHKFIFARKIGGELFLNNYITISVSGVTGKIVSLQKKWDDVSYNKKTNILAAEEAMKYFKDLKAVKIKYINVYDDDKKTLKPVYYFDETKDGLLNAHNKKFYTEEDIYGYNNRGNIKYTNETAKEEMADKDAGGMGQETIPEEGVVSKEAAEKIIMEHIAAITDTKDSRVAYSHYRTYHNGEEGKFWSFNIESEDPQFFASAVMDAETKDVLQVRYRVNDMIIYPMKDGETPKEALVGKDTSDIKVVEDKAKALMLKMFPSLKNEKLTIEATTEDDRTIITGTRSINNIPYYENGFNMEYDADTDTFTSIYYNWGYNLSIEQPKTMISAEEATNIFYKEVGVDKHLIQLKDKEKEQKENVIVPEKELVLAYGINPYPFNYIDAATGKKLHYSGEVFEGRFDEVRVFEDIDGHTYEKAIKLMNKMGFVKADSDNFAPAGVLKKKDAIKWIVLTLKRQYGYIPSASRNYKSIEKLTFKDINEDDPYYEYIQEAVVMGIIEDANYFNKDKGVTMVQLLKWIINGMGQKELAESDIFKEIEGITSKDNGYVGLARYYKIVDEKSDLTKALTRGKILQTLYDFIYELEN</sequence>
<feature type="chain" id="PRO_5035198351" evidence="2">
    <location>
        <begin position="25"/>
        <end position="775"/>
    </location>
</feature>
<dbReference type="PROSITE" id="PS51272">
    <property type="entry name" value="SLH"/>
    <property type="match status" value="1"/>
</dbReference>
<protein>
    <submittedName>
        <fullName evidence="4">S-layer homology domain-containing protein</fullName>
    </submittedName>
</protein>
<proteinExistence type="predicted"/>
<evidence type="ECO:0000256" key="2">
    <source>
        <dbReference type="SAM" id="SignalP"/>
    </source>
</evidence>
<dbReference type="EMBL" id="CP058649">
    <property type="protein sequence ID" value="QUI21657.1"/>
    <property type="molecule type" value="Genomic_DNA"/>
</dbReference>
<keyword evidence="2" id="KW-0732">Signal</keyword>
<gene>
    <name evidence="4" type="ORF">HZI73_04825</name>
</gene>
<evidence type="ECO:0000313" key="5">
    <source>
        <dbReference type="Proteomes" id="UP000683246"/>
    </source>
</evidence>
<reference evidence="4" key="1">
    <citation type="submission" date="2020-07" db="EMBL/GenBank/DDBJ databases">
        <title>Vallitalea pronyensis genome.</title>
        <authorList>
            <person name="Postec A."/>
        </authorList>
    </citation>
    <scope>NUCLEOTIDE SEQUENCE</scope>
    <source>
        <strain evidence="4">FatNI3</strain>
    </source>
</reference>
<evidence type="ECO:0000256" key="1">
    <source>
        <dbReference type="ARBA" id="ARBA00022737"/>
    </source>
</evidence>
<dbReference type="KEGG" id="vpy:HZI73_04825"/>
<dbReference type="Pfam" id="PF00395">
    <property type="entry name" value="SLH"/>
    <property type="match status" value="1"/>
</dbReference>
<feature type="domain" description="SLH" evidence="3">
    <location>
        <begin position="662"/>
        <end position="723"/>
    </location>
</feature>
<keyword evidence="1" id="KW-0677">Repeat</keyword>
<evidence type="ECO:0000313" key="4">
    <source>
        <dbReference type="EMBL" id="QUI21657.1"/>
    </source>
</evidence>
<dbReference type="Proteomes" id="UP000683246">
    <property type="component" value="Chromosome"/>
</dbReference>
<organism evidence="4 5">
    <name type="scientific">Vallitalea pronyensis</name>
    <dbReference type="NCBI Taxonomy" id="1348613"/>
    <lineage>
        <taxon>Bacteria</taxon>
        <taxon>Bacillati</taxon>
        <taxon>Bacillota</taxon>
        <taxon>Clostridia</taxon>
        <taxon>Lachnospirales</taxon>
        <taxon>Vallitaleaceae</taxon>
        <taxon>Vallitalea</taxon>
    </lineage>
</organism>
<feature type="signal peptide" evidence="2">
    <location>
        <begin position="1"/>
        <end position="24"/>
    </location>
</feature>
<keyword evidence="5" id="KW-1185">Reference proteome</keyword>
<accession>A0A8J8SFT0</accession>
<evidence type="ECO:0000259" key="3">
    <source>
        <dbReference type="PROSITE" id="PS51272"/>
    </source>
</evidence>
<dbReference type="InterPro" id="IPR001119">
    <property type="entry name" value="SLH_dom"/>
</dbReference>
<dbReference type="RefSeq" id="WP_212697127.1">
    <property type="nucleotide sequence ID" value="NZ_CP058649.1"/>
</dbReference>
<name>A0A8J8SFT0_9FIRM</name>
<dbReference type="AlphaFoldDB" id="A0A8J8SFT0"/>